<dbReference type="eggNOG" id="COG1397">
    <property type="taxonomic scope" value="Bacteria"/>
</dbReference>
<evidence type="ECO:0000313" key="5">
    <source>
        <dbReference type="Proteomes" id="UP000076404"/>
    </source>
</evidence>
<dbReference type="PANTHER" id="PTHR16222:SF24">
    <property type="entry name" value="ADP-RIBOSYLHYDROLASE ARH3"/>
    <property type="match status" value="1"/>
</dbReference>
<accession>A0A143BFT0</accession>
<dbReference type="OrthoDB" id="9806482at2"/>
<dbReference type="RefSeq" id="WP_053333918.1">
    <property type="nucleotide sequence ID" value="NZ_CP011454.1"/>
</dbReference>
<evidence type="ECO:0000313" key="4">
    <source>
        <dbReference type="EMBL" id="AMW03856.1"/>
    </source>
</evidence>
<gene>
    <name evidence="4" type="ORF">GEMMAAP_01360</name>
</gene>
<dbReference type="GO" id="GO:0016787">
    <property type="term" value="F:hydrolase activity"/>
    <property type="evidence" value="ECO:0007669"/>
    <property type="project" value="UniProtKB-KW"/>
</dbReference>
<keyword evidence="3" id="KW-0460">Magnesium</keyword>
<keyword evidence="3" id="KW-0479">Metal-binding</keyword>
<dbReference type="InterPro" id="IPR005502">
    <property type="entry name" value="Ribosyl_crysJ1"/>
</dbReference>
<organism evidence="4 5">
    <name type="scientific">Gemmatimonas phototrophica</name>
    <dbReference type="NCBI Taxonomy" id="1379270"/>
    <lineage>
        <taxon>Bacteria</taxon>
        <taxon>Pseudomonadati</taxon>
        <taxon>Gemmatimonadota</taxon>
        <taxon>Gemmatimonadia</taxon>
        <taxon>Gemmatimonadales</taxon>
        <taxon>Gemmatimonadaceae</taxon>
        <taxon>Gemmatimonas</taxon>
    </lineage>
</organism>
<feature type="binding site" evidence="3">
    <location>
        <position position="85"/>
    </location>
    <ligand>
        <name>Mg(2+)</name>
        <dbReference type="ChEBI" id="CHEBI:18420"/>
        <label>1</label>
    </ligand>
</feature>
<dbReference type="Pfam" id="PF03747">
    <property type="entry name" value="ADP_ribosyl_GH"/>
    <property type="match status" value="1"/>
</dbReference>
<comment type="cofactor">
    <cofactor evidence="3">
        <name>Mg(2+)</name>
        <dbReference type="ChEBI" id="CHEBI:18420"/>
    </cofactor>
    <text evidence="3">Binds 2 magnesium ions per subunit.</text>
</comment>
<dbReference type="PANTHER" id="PTHR16222">
    <property type="entry name" value="ADP-RIBOSYLGLYCOHYDROLASE"/>
    <property type="match status" value="1"/>
</dbReference>
<sequence>MLDDSRWIPRLDPARLAVLPPAPPIDAPDIADRVRGMLLCVAIGDSLGNRTESMFPTERDLEHGRITTYLPTRYAGGARAGTPSDDTQLTCRAIEQLLADGTLNPDELAFRIANDRIFGIGRATRDFCDALRGGAPWWEATQQSAGNGAIMRIAPTVLPHLRTGGMQLWVDTAISAAVTHNDALAVASSVAWVALLWRLLNGDLPESPAEWLETYTEVLRVLDSDQEYDTRVTLGPLHGWRGSLSQLLDTHVRDAIVRKTPVRATGPLWHSGAFLLETMPTVLHIVAQHGHDPREAMLVAVNDTRDNDTIAAIVGAAMGAAHGTSWIPTDWREGLLGRIDGDDDGRLFTLIDEAVERFAG</sequence>
<keyword evidence="2" id="KW-0378">Hydrolase</keyword>
<dbReference type="InterPro" id="IPR050792">
    <property type="entry name" value="ADP-ribosylglycohydrolase"/>
</dbReference>
<name>A0A143BFT0_9BACT</name>
<feature type="binding site" evidence="3">
    <location>
        <position position="306"/>
    </location>
    <ligand>
        <name>Mg(2+)</name>
        <dbReference type="ChEBI" id="CHEBI:18420"/>
        <label>1</label>
    </ligand>
</feature>
<dbReference type="GO" id="GO:0046872">
    <property type="term" value="F:metal ion binding"/>
    <property type="evidence" value="ECO:0007669"/>
    <property type="project" value="UniProtKB-KW"/>
</dbReference>
<dbReference type="AlphaFoldDB" id="A0A143BFT0"/>
<feature type="binding site" evidence="3">
    <location>
        <position position="308"/>
    </location>
    <ligand>
        <name>Mg(2+)</name>
        <dbReference type="ChEBI" id="CHEBI:18420"/>
        <label>1</label>
    </ligand>
</feature>
<feature type="binding site" evidence="3">
    <location>
        <position position="86"/>
    </location>
    <ligand>
        <name>Mg(2+)</name>
        <dbReference type="ChEBI" id="CHEBI:18420"/>
        <label>1</label>
    </ligand>
</feature>
<feature type="binding site" evidence="3">
    <location>
        <position position="84"/>
    </location>
    <ligand>
        <name>Mg(2+)</name>
        <dbReference type="ChEBI" id="CHEBI:18420"/>
        <label>1</label>
    </ligand>
</feature>
<dbReference type="KEGG" id="gph:GEMMAAP_01360"/>
<dbReference type="Gene3D" id="1.10.4080.10">
    <property type="entry name" value="ADP-ribosylation/Crystallin J1"/>
    <property type="match status" value="1"/>
</dbReference>
<dbReference type="SUPFAM" id="SSF101478">
    <property type="entry name" value="ADP-ribosylglycohydrolase"/>
    <property type="match status" value="1"/>
</dbReference>
<feature type="binding site" evidence="3">
    <location>
        <position position="309"/>
    </location>
    <ligand>
        <name>Mg(2+)</name>
        <dbReference type="ChEBI" id="CHEBI:18420"/>
        <label>1</label>
    </ligand>
</feature>
<dbReference type="STRING" id="1379270.GEMMAAP_01360"/>
<keyword evidence="5" id="KW-1185">Reference proteome</keyword>
<reference evidence="4 5" key="2">
    <citation type="journal article" date="2016" name="Environ. Microbiol. Rep.">
        <title>Metagenomic evidence for the presence of phototrophic Gemmatimonadetes bacteria in diverse environments.</title>
        <authorList>
            <person name="Zeng Y."/>
            <person name="Baumbach J."/>
            <person name="Barbosa E.G."/>
            <person name="Azevedo V."/>
            <person name="Zhang C."/>
            <person name="Koblizek M."/>
        </authorList>
    </citation>
    <scope>NUCLEOTIDE SEQUENCE [LARGE SCALE GENOMIC DNA]</scope>
    <source>
        <strain evidence="4 5">AP64</strain>
    </source>
</reference>
<evidence type="ECO:0008006" key="6">
    <source>
        <dbReference type="Google" id="ProtNLM"/>
    </source>
</evidence>
<proteinExistence type="inferred from homology"/>
<evidence type="ECO:0000256" key="3">
    <source>
        <dbReference type="PIRSR" id="PIRSR605502-1"/>
    </source>
</evidence>
<dbReference type="InterPro" id="IPR036705">
    <property type="entry name" value="Ribosyl_crysJ1_sf"/>
</dbReference>
<reference evidence="4 5" key="1">
    <citation type="journal article" date="2014" name="Proc. Natl. Acad. Sci. U.S.A.">
        <title>Functional type 2 photosynthetic reaction centers found in the rare bacterial phylum Gemmatimonadetes.</title>
        <authorList>
            <person name="Zeng Y."/>
            <person name="Feng F."/>
            <person name="Medova H."/>
            <person name="Dean J."/>
            <person name="Koblizek M."/>
        </authorList>
    </citation>
    <scope>NUCLEOTIDE SEQUENCE [LARGE SCALE GENOMIC DNA]</scope>
    <source>
        <strain evidence="4 5">AP64</strain>
    </source>
</reference>
<evidence type="ECO:0000256" key="1">
    <source>
        <dbReference type="ARBA" id="ARBA00010702"/>
    </source>
</evidence>
<dbReference type="EMBL" id="CP011454">
    <property type="protein sequence ID" value="AMW03856.1"/>
    <property type="molecule type" value="Genomic_DNA"/>
</dbReference>
<protein>
    <recommendedName>
        <fullName evidence="6">ADP-ribosylglycohydrolase</fullName>
    </recommendedName>
</protein>
<comment type="similarity">
    <text evidence="1">Belongs to the ADP-ribosylglycohydrolase family.</text>
</comment>
<dbReference type="Proteomes" id="UP000076404">
    <property type="component" value="Chromosome"/>
</dbReference>
<evidence type="ECO:0000256" key="2">
    <source>
        <dbReference type="ARBA" id="ARBA00022801"/>
    </source>
</evidence>